<dbReference type="Pfam" id="PF00149">
    <property type="entry name" value="Metallophos"/>
    <property type="match status" value="1"/>
</dbReference>
<feature type="transmembrane region" description="Helical" evidence="1">
    <location>
        <begin position="48"/>
        <end position="66"/>
    </location>
</feature>
<dbReference type="InterPro" id="IPR004843">
    <property type="entry name" value="Calcineurin-like_PHP"/>
</dbReference>
<protein>
    <submittedName>
        <fullName evidence="3">Metallophosphoesterase</fullName>
    </submittedName>
</protein>
<keyword evidence="1" id="KW-0472">Membrane</keyword>
<dbReference type="PANTHER" id="PTHR31302">
    <property type="entry name" value="TRANSMEMBRANE PROTEIN WITH METALLOPHOSPHOESTERASE DOMAIN-RELATED"/>
    <property type="match status" value="1"/>
</dbReference>
<evidence type="ECO:0000313" key="4">
    <source>
        <dbReference type="Proteomes" id="UP000705867"/>
    </source>
</evidence>
<sequence length="390" mass="42218">MGVLHWSGVSGWFFPLALVAVLLWTAGFFSLAVRIGRGVRREGPGKRVLLLLSLSAVIVGFLYTFLPVRGNAEGISAARIGALYFFLWFVNPLLCLAGLVQLVRLLRRKTAGAGILSFDSNRRRLLHDAVLVSSAVLLDAGLFGKPLLLPKKQLTVRHYSFALQTAPPLTAAFISDLHAGHFLSRPVLEQIVAETRKHAPGCFLVGGDWVDHRWRDLRDIEWFIRDIQSLCPVIGVLGNHDILSNGERVASLLGEWGVTVLRDRVGRLPNGIPLAGARDLEREGGRCPSLSTLGPGERGILLTHNPDLVLTLGEEQKGQLSLVLAGHTHGGQVRIPGIGPLVNQADMRFQPGVTLPGAGAPPVLLTSGIGYVGLPLRINCDPEIVFLHIT</sequence>
<dbReference type="GO" id="GO:0016787">
    <property type="term" value="F:hydrolase activity"/>
    <property type="evidence" value="ECO:0007669"/>
    <property type="project" value="InterPro"/>
</dbReference>
<dbReference type="Proteomes" id="UP000705867">
    <property type="component" value="Unassembled WGS sequence"/>
</dbReference>
<feature type="domain" description="Calcineurin-like phosphoesterase" evidence="2">
    <location>
        <begin position="171"/>
        <end position="330"/>
    </location>
</feature>
<dbReference type="SUPFAM" id="SSF56300">
    <property type="entry name" value="Metallo-dependent phosphatases"/>
    <property type="match status" value="1"/>
</dbReference>
<keyword evidence="1" id="KW-0812">Transmembrane</keyword>
<dbReference type="AlphaFoldDB" id="A0A953JE37"/>
<organism evidence="3 4">
    <name type="scientific">Candidatus Nitrobium versatile</name>
    <dbReference type="NCBI Taxonomy" id="2884831"/>
    <lineage>
        <taxon>Bacteria</taxon>
        <taxon>Pseudomonadati</taxon>
        <taxon>Nitrospirota</taxon>
        <taxon>Nitrospiria</taxon>
        <taxon>Nitrospirales</taxon>
        <taxon>Nitrospiraceae</taxon>
        <taxon>Candidatus Nitrobium</taxon>
    </lineage>
</organism>
<dbReference type="Gene3D" id="3.60.21.10">
    <property type="match status" value="1"/>
</dbReference>
<evidence type="ECO:0000256" key="1">
    <source>
        <dbReference type="SAM" id="Phobius"/>
    </source>
</evidence>
<dbReference type="InterPro" id="IPR029052">
    <property type="entry name" value="Metallo-depent_PP-like"/>
</dbReference>
<gene>
    <name evidence="3" type="ORF">K8I29_11740</name>
</gene>
<feature type="transmembrane region" description="Helical" evidence="1">
    <location>
        <begin position="12"/>
        <end position="36"/>
    </location>
</feature>
<comment type="caution">
    <text evidence="3">The sequence shown here is derived from an EMBL/GenBank/DDBJ whole genome shotgun (WGS) entry which is preliminary data.</text>
</comment>
<accession>A0A953JE37</accession>
<reference evidence="3" key="2">
    <citation type="submission" date="2021-08" db="EMBL/GenBank/DDBJ databases">
        <authorList>
            <person name="Dalcin Martins P."/>
        </authorList>
    </citation>
    <scope>NUCLEOTIDE SEQUENCE</scope>
    <source>
        <strain evidence="3">MAG_39</strain>
    </source>
</reference>
<feature type="transmembrane region" description="Helical" evidence="1">
    <location>
        <begin position="86"/>
        <end position="105"/>
    </location>
</feature>
<evidence type="ECO:0000313" key="3">
    <source>
        <dbReference type="EMBL" id="MBZ0156865.1"/>
    </source>
</evidence>
<proteinExistence type="predicted"/>
<name>A0A953JE37_9BACT</name>
<dbReference type="PANTHER" id="PTHR31302:SF0">
    <property type="entry name" value="TRANSMEMBRANE PROTEIN WITH METALLOPHOSPHOESTERASE DOMAIN"/>
    <property type="match status" value="1"/>
</dbReference>
<dbReference type="InterPro" id="IPR051158">
    <property type="entry name" value="Metallophosphoesterase_sf"/>
</dbReference>
<reference evidence="3" key="1">
    <citation type="journal article" date="2021" name="bioRxiv">
        <title>Unraveling nitrogen, sulfur and carbon metabolic pathways and microbial community transcriptional responses to substrate deprivation and toxicity stresses in a bioreactor mimicking anoxic brackish coastal sediment conditions.</title>
        <authorList>
            <person name="Martins P.D."/>
            <person name="Echeveste M.J."/>
            <person name="Arshad A."/>
            <person name="Kurth J."/>
            <person name="Ouboter H."/>
            <person name="Jetten M.S.M."/>
            <person name="Welte C.U."/>
        </authorList>
    </citation>
    <scope>NUCLEOTIDE SEQUENCE</scope>
    <source>
        <strain evidence="3">MAG_39</strain>
    </source>
</reference>
<keyword evidence="1" id="KW-1133">Transmembrane helix</keyword>
<dbReference type="EMBL" id="JAIOIV010000094">
    <property type="protein sequence ID" value="MBZ0156865.1"/>
    <property type="molecule type" value="Genomic_DNA"/>
</dbReference>
<evidence type="ECO:0000259" key="2">
    <source>
        <dbReference type="Pfam" id="PF00149"/>
    </source>
</evidence>